<reference evidence="1" key="1">
    <citation type="submission" date="2023-06" db="EMBL/GenBank/DDBJ databases">
        <authorList>
            <person name="Kurt Z."/>
        </authorList>
    </citation>
    <scope>NUCLEOTIDE SEQUENCE</scope>
</reference>
<evidence type="ECO:0000313" key="3">
    <source>
        <dbReference type="Proteomes" id="UP001642409"/>
    </source>
</evidence>
<dbReference type="Proteomes" id="UP001642409">
    <property type="component" value="Unassembled WGS sequence"/>
</dbReference>
<gene>
    <name evidence="1" type="ORF">HINF_LOCUS27212</name>
    <name evidence="2" type="ORF">HINF_LOCUS50880</name>
</gene>
<comment type="caution">
    <text evidence="1">The sequence shown here is derived from an EMBL/GenBank/DDBJ whole genome shotgun (WGS) entry which is preliminary data.</text>
</comment>
<organism evidence="1">
    <name type="scientific">Hexamita inflata</name>
    <dbReference type="NCBI Taxonomy" id="28002"/>
    <lineage>
        <taxon>Eukaryota</taxon>
        <taxon>Metamonada</taxon>
        <taxon>Diplomonadida</taxon>
        <taxon>Hexamitidae</taxon>
        <taxon>Hexamitinae</taxon>
        <taxon>Hexamita</taxon>
    </lineage>
</organism>
<keyword evidence="3" id="KW-1185">Reference proteome</keyword>
<evidence type="ECO:0000313" key="2">
    <source>
        <dbReference type="EMBL" id="CAL6063454.1"/>
    </source>
</evidence>
<dbReference type="AlphaFoldDB" id="A0AA86U6E9"/>
<name>A0AA86U6E9_9EUKA</name>
<protein>
    <submittedName>
        <fullName evidence="2">Hypothetical_protein</fullName>
    </submittedName>
</protein>
<proteinExistence type="predicted"/>
<dbReference type="EMBL" id="CAXDID020000246">
    <property type="protein sequence ID" value="CAL6063454.1"/>
    <property type="molecule type" value="Genomic_DNA"/>
</dbReference>
<accession>A0AA86U6E9</accession>
<evidence type="ECO:0000313" key="1">
    <source>
        <dbReference type="EMBL" id="CAI9939567.1"/>
    </source>
</evidence>
<sequence length="158" mass="18400">MRTYIIKCFKTSYQLARPRYFFQLLHQYNRVVVFQESCTFEFEQLQVSFYLCFKVNIEVLHISDNNLVHLDANLNDMKNLKEGWVWVFLDPSNGYAGVLPDAFGQPYRAWRPSTSRGSPPLQRSIPQMGPSIFSSLLGDQIEVVNLIKKGCEQRVDKQ</sequence>
<dbReference type="EMBL" id="CATOUU010000666">
    <property type="protein sequence ID" value="CAI9939567.1"/>
    <property type="molecule type" value="Genomic_DNA"/>
</dbReference>
<reference evidence="2 3" key="2">
    <citation type="submission" date="2024-07" db="EMBL/GenBank/DDBJ databases">
        <authorList>
            <person name="Akdeniz Z."/>
        </authorList>
    </citation>
    <scope>NUCLEOTIDE SEQUENCE [LARGE SCALE GENOMIC DNA]</scope>
</reference>